<dbReference type="Proteomes" id="UP000053429">
    <property type="component" value="Unassembled WGS sequence"/>
</dbReference>
<keyword evidence="4" id="KW-1185">Reference proteome</keyword>
<gene>
    <name evidence="3" type="ORF">AQJ67_34605</name>
</gene>
<dbReference type="SUPFAM" id="SSF51905">
    <property type="entry name" value="FAD/NAD(P)-binding domain"/>
    <property type="match status" value="1"/>
</dbReference>
<dbReference type="InterPro" id="IPR006076">
    <property type="entry name" value="FAD-dep_OxRdtase"/>
</dbReference>
<protein>
    <recommendedName>
        <fullName evidence="2">FAD dependent oxidoreductase domain-containing protein</fullName>
    </recommendedName>
</protein>
<dbReference type="Gene3D" id="3.30.9.10">
    <property type="entry name" value="D-Amino Acid Oxidase, subunit A, domain 2"/>
    <property type="match status" value="1"/>
</dbReference>
<evidence type="ECO:0000259" key="2">
    <source>
        <dbReference type="Pfam" id="PF01266"/>
    </source>
</evidence>
<dbReference type="InterPro" id="IPR036188">
    <property type="entry name" value="FAD/NAD-bd_sf"/>
</dbReference>
<organism evidence="3 4">
    <name type="scientific">Streptomyces caeruleatus</name>
    <dbReference type="NCBI Taxonomy" id="661399"/>
    <lineage>
        <taxon>Bacteria</taxon>
        <taxon>Bacillati</taxon>
        <taxon>Actinomycetota</taxon>
        <taxon>Actinomycetes</taxon>
        <taxon>Kitasatosporales</taxon>
        <taxon>Streptomycetaceae</taxon>
        <taxon>Streptomyces</taxon>
    </lineage>
</organism>
<dbReference type="EMBL" id="LMWY01000046">
    <property type="protein sequence ID" value="KUN95691.1"/>
    <property type="molecule type" value="Genomic_DNA"/>
</dbReference>
<evidence type="ECO:0000313" key="3">
    <source>
        <dbReference type="EMBL" id="KUN95691.1"/>
    </source>
</evidence>
<proteinExistence type="predicted"/>
<accession>A0A101TNN6</accession>
<dbReference type="Gene3D" id="3.50.50.60">
    <property type="entry name" value="FAD/NAD(P)-binding domain"/>
    <property type="match status" value="1"/>
</dbReference>
<evidence type="ECO:0000313" key="4">
    <source>
        <dbReference type="Proteomes" id="UP000053429"/>
    </source>
</evidence>
<dbReference type="GO" id="GO:0005737">
    <property type="term" value="C:cytoplasm"/>
    <property type="evidence" value="ECO:0007669"/>
    <property type="project" value="TreeGrafter"/>
</dbReference>
<dbReference type="RefSeq" id="WP_062723307.1">
    <property type="nucleotide sequence ID" value="NZ_KQ948937.1"/>
</dbReference>
<sequence length="476" mass="51360">MPGNHDVIVVGNGALGSSISFELARRGVSVARIGGSDRGHAASTAAGAMLGCFGEVTEPLMATEHGRSKLSLDYQARHLWPTWLDELSVHSGDDSEIITADGTFVFLNSVGTAAIDTTNFAVIEAALQEYDEPYEHVDAESIDWMEPNELFRPLRALFMPREHAVHTARLLAKLDAALIKAGGVIFEDHVTSLVTDGDSVTGVVLADGRRLSAQHVIVAAGANSVELLADLEDLHRRIPPMVSGYGVSALVRTKDGSLPRSVLRTPNRALACGLHCVPRGDGTLYLGATNIISDTPREHADLKDLKFLVDCAIDQLHTGLEEAALVATQVGNRPIPADGYPLFGATGVDGLWMASGTYRDGLHQSPLLAREMADLIENGTGQVGELVPFAPARAPLAPGTREQVVAGAVSHMVATGYERKWTITGEWPAIIEEALTEKYRRTADDLDAEFTPPAEFLVTMTDQKWARLRRYYAAWR</sequence>
<dbReference type="AlphaFoldDB" id="A0A101TNN6"/>
<dbReference type="PANTHER" id="PTHR13847:SF289">
    <property type="entry name" value="GLYCINE OXIDASE"/>
    <property type="match status" value="1"/>
</dbReference>
<evidence type="ECO:0000256" key="1">
    <source>
        <dbReference type="ARBA" id="ARBA00023002"/>
    </source>
</evidence>
<dbReference type="Pfam" id="PF01266">
    <property type="entry name" value="DAO"/>
    <property type="match status" value="1"/>
</dbReference>
<dbReference type="GO" id="GO:0016491">
    <property type="term" value="F:oxidoreductase activity"/>
    <property type="evidence" value="ECO:0007669"/>
    <property type="project" value="UniProtKB-KW"/>
</dbReference>
<comment type="caution">
    <text evidence="3">The sequence shown here is derived from an EMBL/GenBank/DDBJ whole genome shotgun (WGS) entry which is preliminary data.</text>
</comment>
<feature type="domain" description="FAD dependent oxidoreductase" evidence="2">
    <location>
        <begin position="6"/>
        <end position="375"/>
    </location>
</feature>
<dbReference type="STRING" id="661399.AQJ67_34605"/>
<dbReference type="OrthoDB" id="9806257at2"/>
<name>A0A101TNN6_9ACTN</name>
<dbReference type="PANTHER" id="PTHR13847">
    <property type="entry name" value="SARCOSINE DEHYDROGENASE-RELATED"/>
    <property type="match status" value="1"/>
</dbReference>
<reference evidence="3 4" key="1">
    <citation type="submission" date="2015-10" db="EMBL/GenBank/DDBJ databases">
        <title>Draft genome sequence of Streptomyces caeruleatus NRRL B-24802, type strain for the species Streptomyces caeruleatus.</title>
        <authorList>
            <person name="Ruckert C."/>
            <person name="Winkler A."/>
            <person name="Kalinowski J."/>
            <person name="Kampfer P."/>
            <person name="Glaeser S."/>
        </authorList>
    </citation>
    <scope>NUCLEOTIDE SEQUENCE [LARGE SCALE GENOMIC DNA]</scope>
    <source>
        <strain evidence="3 4">NRRL B-24802</strain>
    </source>
</reference>
<keyword evidence="1" id="KW-0560">Oxidoreductase</keyword>